<feature type="domain" description="Phosphofructokinase" evidence="11">
    <location>
        <begin position="770"/>
        <end position="1004"/>
    </location>
</feature>
<feature type="site" description="Important for substrate specificity; cannot use PPi as phosphoryl donor" evidence="10">
    <location>
        <position position="293"/>
    </location>
</feature>
<keyword evidence="4 10" id="KW-0808">Transferase</keyword>
<comment type="function">
    <text evidence="2">Catalyzes the phosphorylation of D-fructose 6-phosphate, the first committing step of glycolysis. Uses inorganic phosphate (PPi) as phosphoryl donor instead of ATP like common ATP-dependent phosphofructokinases (ATP-PFKs), which renders the reaction reversible, and can thus function both in glycolysis and gluconeogenesis. Consistently, PPi-PFK can replace the enzymes of both the forward (ATP-PFK) and reverse (fructose-bisphosphatase (FBPase)) reactions.</text>
</comment>
<keyword evidence="7 10" id="KW-0460">Magnesium</keyword>
<comment type="catalytic activity">
    <reaction evidence="10">
        <text>beta-D-fructose 6-phosphate + ATP = beta-D-fructose 1,6-bisphosphate + ADP + H(+)</text>
        <dbReference type="Rhea" id="RHEA:16109"/>
        <dbReference type="ChEBI" id="CHEBI:15378"/>
        <dbReference type="ChEBI" id="CHEBI:30616"/>
        <dbReference type="ChEBI" id="CHEBI:32966"/>
        <dbReference type="ChEBI" id="CHEBI:57634"/>
        <dbReference type="ChEBI" id="CHEBI:456216"/>
        <dbReference type="EC" id="2.7.1.11"/>
    </reaction>
</comment>
<protein>
    <recommendedName>
        <fullName evidence="10">Probable ATP-dependent 6-phosphofructokinase</fullName>
        <shortName evidence="10">ATP-PFK</shortName>
        <shortName evidence="10">Phosphofructokinase</shortName>
        <ecNumber evidence="10">2.7.1.11</ecNumber>
    </recommendedName>
    <alternativeName>
        <fullName evidence="10">Phosphohexokinase</fullName>
    </alternativeName>
</protein>
<keyword evidence="8 10" id="KW-0324">Glycolysis</keyword>
<dbReference type="InterPro" id="IPR035966">
    <property type="entry name" value="PKF_sf"/>
</dbReference>
<evidence type="ECO:0000256" key="1">
    <source>
        <dbReference type="ARBA" id="ARBA00001946"/>
    </source>
</evidence>
<feature type="binding site" evidence="10">
    <location>
        <position position="440"/>
    </location>
    <ligand>
        <name>substrate</name>
    </ligand>
</feature>
<keyword evidence="5 10" id="KW-0479">Metal-binding</keyword>
<feature type="binding site" evidence="10">
    <location>
        <begin position="291"/>
        <end position="294"/>
    </location>
    <ligand>
        <name>ATP</name>
        <dbReference type="ChEBI" id="CHEBI:30616"/>
    </ligand>
</feature>
<dbReference type="GO" id="GO:0006002">
    <property type="term" value="P:fructose 6-phosphate metabolic process"/>
    <property type="evidence" value="ECO:0007669"/>
    <property type="project" value="InterPro"/>
</dbReference>
<dbReference type="InterPro" id="IPR011183">
    <property type="entry name" value="PfpB_PPi_PFK"/>
</dbReference>
<evidence type="ECO:0000259" key="11">
    <source>
        <dbReference type="Pfam" id="PF00365"/>
    </source>
</evidence>
<comment type="similarity">
    <text evidence="10">Belongs to the phosphofructokinase type A (PFKA) family. PPi-dependent PFK group II subfamily. Clade 'Long' sub-subfamily.</text>
</comment>
<comment type="subcellular location">
    <subcellularLocation>
        <location evidence="10">Cytoplasm</location>
    </subcellularLocation>
</comment>
<comment type="subunit">
    <text evidence="10">Tetramer of two alpha (regulatory) and two beta (catalytic) chains.</text>
</comment>
<evidence type="ECO:0000313" key="13">
    <source>
        <dbReference type="Proteomes" id="UP001057455"/>
    </source>
</evidence>
<comment type="caution">
    <text evidence="10">Lacks conserved residue(s) required for the propagation of feature annotation.</text>
</comment>
<dbReference type="PANTHER" id="PTHR43650:SF1">
    <property type="entry name" value="PYROPHOSPHATE--FRUCTOSE 6-PHOSPHATE 1-PHOSPHOTRANSFERASE SUBUNIT BETA 2"/>
    <property type="match status" value="1"/>
</dbReference>
<accession>A0A9W5TCM7</accession>
<feature type="binding site" evidence="10">
    <location>
        <position position="292"/>
    </location>
    <ligand>
        <name>Mg(2+)</name>
        <dbReference type="ChEBI" id="CHEBI:18420"/>
        <note>catalytic</note>
    </ligand>
</feature>
<dbReference type="GO" id="GO:0047334">
    <property type="term" value="F:diphosphate-fructose-6-phosphate 1-phosphotransferase activity"/>
    <property type="evidence" value="ECO:0007669"/>
    <property type="project" value="UniProtKB-EC"/>
</dbReference>
<dbReference type="SUPFAM" id="SSF53784">
    <property type="entry name" value="Phosphofructokinase"/>
    <property type="match status" value="2"/>
</dbReference>
<dbReference type="NCBIfam" id="TIGR02477">
    <property type="entry name" value="PFKA_PPi"/>
    <property type="match status" value="1"/>
</dbReference>
<evidence type="ECO:0000256" key="5">
    <source>
        <dbReference type="ARBA" id="ARBA00022723"/>
    </source>
</evidence>
<evidence type="ECO:0000256" key="8">
    <source>
        <dbReference type="ARBA" id="ARBA00023152"/>
    </source>
</evidence>
<dbReference type="InterPro" id="IPR000023">
    <property type="entry name" value="Phosphofructokinase_dom"/>
</dbReference>
<dbReference type="Gene3D" id="1.10.10.480">
    <property type="entry name" value="Phosphofructokinase, domain 3"/>
    <property type="match status" value="2"/>
</dbReference>
<proteinExistence type="inferred from homology"/>
<comment type="function">
    <text evidence="10">Catalyzes the phosphorylation of D-fructose 6-phosphate to fructose 1,6-bisphosphate by ATP, the first committing step of glycolysis.</text>
</comment>
<dbReference type="PANTHER" id="PTHR43650">
    <property type="entry name" value="PYROPHOSPHATE--FRUCTOSE 6-PHOSPHATE 1-PHOSPHOTRANSFERASE"/>
    <property type="match status" value="1"/>
</dbReference>
<organism evidence="12 13">
    <name type="scientific">Babesia ovis</name>
    <dbReference type="NCBI Taxonomy" id="5869"/>
    <lineage>
        <taxon>Eukaryota</taxon>
        <taxon>Sar</taxon>
        <taxon>Alveolata</taxon>
        <taxon>Apicomplexa</taxon>
        <taxon>Aconoidasida</taxon>
        <taxon>Piroplasmida</taxon>
        <taxon>Babesiidae</taxon>
        <taxon>Babesia</taxon>
    </lineage>
</organism>
<name>A0A9W5TCM7_BABOV</name>
<comment type="caution">
    <text evidence="12">The sequence shown here is derived from an EMBL/GenBank/DDBJ whole genome shotgun (WGS) entry which is preliminary data.</text>
</comment>
<dbReference type="Proteomes" id="UP001057455">
    <property type="component" value="Unassembled WGS sequence"/>
</dbReference>
<evidence type="ECO:0000256" key="3">
    <source>
        <dbReference type="ARBA" id="ARBA00022490"/>
    </source>
</evidence>
<gene>
    <name evidence="12" type="ORF">BaOVIS_023100</name>
</gene>
<comment type="catalytic activity">
    <reaction evidence="9">
        <text>beta-D-fructose 6-phosphate + diphosphate = beta-D-fructose 1,6-bisphosphate + phosphate + H(+)</text>
        <dbReference type="Rhea" id="RHEA:13613"/>
        <dbReference type="ChEBI" id="CHEBI:15378"/>
        <dbReference type="ChEBI" id="CHEBI:32966"/>
        <dbReference type="ChEBI" id="CHEBI:33019"/>
        <dbReference type="ChEBI" id="CHEBI:43474"/>
        <dbReference type="ChEBI" id="CHEBI:57634"/>
        <dbReference type="EC" id="2.7.1.90"/>
    </reaction>
</comment>
<evidence type="ECO:0000256" key="4">
    <source>
        <dbReference type="ARBA" id="ARBA00022679"/>
    </source>
</evidence>
<dbReference type="GO" id="GO:0003872">
    <property type="term" value="F:6-phosphofructokinase activity"/>
    <property type="evidence" value="ECO:0007669"/>
    <property type="project" value="UniProtKB-UniRule"/>
</dbReference>
<dbReference type="NCBIfam" id="NF005482">
    <property type="entry name" value="PRK07085.1"/>
    <property type="match status" value="1"/>
</dbReference>
<dbReference type="Gene3D" id="3.40.50.460">
    <property type="entry name" value="Phosphofructokinase domain"/>
    <property type="match status" value="2"/>
</dbReference>
<keyword evidence="6 10" id="KW-0418">Kinase</keyword>
<feature type="binding site" evidence="10">
    <location>
        <begin position="542"/>
        <end position="545"/>
    </location>
    <ligand>
        <name>substrate</name>
    </ligand>
</feature>
<evidence type="ECO:0000256" key="7">
    <source>
        <dbReference type="ARBA" id="ARBA00022842"/>
    </source>
</evidence>
<feature type="binding site" evidence="10">
    <location>
        <position position="198"/>
    </location>
    <ligand>
        <name>ATP</name>
        <dbReference type="ChEBI" id="CHEBI:30616"/>
    </ligand>
</feature>
<evidence type="ECO:0000256" key="9">
    <source>
        <dbReference type="ARBA" id="ARBA00048072"/>
    </source>
</evidence>
<dbReference type="GO" id="GO:0005524">
    <property type="term" value="F:ATP binding"/>
    <property type="evidence" value="ECO:0007669"/>
    <property type="project" value="UniProtKB-KW"/>
</dbReference>
<dbReference type="EMBL" id="BLIY01000017">
    <property type="protein sequence ID" value="GFE54906.1"/>
    <property type="molecule type" value="Genomic_DNA"/>
</dbReference>
<dbReference type="GO" id="GO:0005829">
    <property type="term" value="C:cytosol"/>
    <property type="evidence" value="ECO:0007669"/>
    <property type="project" value="TreeGrafter"/>
</dbReference>
<keyword evidence="13" id="KW-1185">Reference proteome</keyword>
<dbReference type="Pfam" id="PF00365">
    <property type="entry name" value="PFK"/>
    <property type="match status" value="2"/>
</dbReference>
<comment type="cofactor">
    <cofactor evidence="1 10">
        <name>Mg(2+)</name>
        <dbReference type="ChEBI" id="CHEBI:18420"/>
    </cofactor>
</comment>
<evidence type="ECO:0000256" key="6">
    <source>
        <dbReference type="ARBA" id="ARBA00022777"/>
    </source>
</evidence>
<dbReference type="GO" id="GO:0009749">
    <property type="term" value="P:response to glucose"/>
    <property type="evidence" value="ECO:0007669"/>
    <property type="project" value="TreeGrafter"/>
</dbReference>
<evidence type="ECO:0000313" key="12">
    <source>
        <dbReference type="EMBL" id="GFE54906.1"/>
    </source>
</evidence>
<dbReference type="HAMAP" id="MF_01980">
    <property type="entry name" value="Phosphofructokinase_II_Long"/>
    <property type="match status" value="1"/>
</dbReference>
<keyword evidence="10" id="KW-0067">ATP-binding</keyword>
<dbReference type="OrthoDB" id="537915at2759"/>
<reference evidence="12" key="1">
    <citation type="submission" date="2019-12" db="EMBL/GenBank/DDBJ databases">
        <title>Genome sequence of Babesia ovis.</title>
        <authorList>
            <person name="Yamagishi J."/>
            <person name="Sevinc F."/>
            <person name="Xuan X."/>
        </authorList>
    </citation>
    <scope>NUCLEOTIDE SEQUENCE</scope>
    <source>
        <strain evidence="12">Selcuk</strain>
    </source>
</reference>
<keyword evidence="10" id="KW-0547">Nucleotide-binding</keyword>
<feature type="binding site" evidence="10">
    <location>
        <begin position="379"/>
        <end position="381"/>
    </location>
    <ligand>
        <name>substrate</name>
    </ligand>
</feature>
<dbReference type="Gene3D" id="3.40.50.450">
    <property type="match status" value="2"/>
</dbReference>
<feature type="domain" description="Phosphofructokinase" evidence="11">
    <location>
        <begin position="190"/>
        <end position="457"/>
    </location>
</feature>
<feature type="active site" description="Proton acceptor" evidence="10">
    <location>
        <position position="334"/>
    </location>
</feature>
<sequence length="1335" mass="149336">MEEIGNNGSGGGENQSIIRILSSESIIPGATSPTDSARDADVQDFSQDAVERRRRRYHLTRSSTAMRRCATRQMTVSAYTGFPINKHNTAEFSYPLNSTVERREDDRMKRINSCYTSKSVCQGLYRNRDVELPALLQYDFHLLDEHDSSGEELRDFDELSSVLKHIANNKMVSVQPQMLATVSTSHPIIKIGMVLSGGPAPGGHNVIAGVFDYLYLRNTQSQLIGFHGGLDGLMGRRHEIVTPDVMDNFRNMGGFNMFLSGRGKISGPEDLDRAVEAVNELDLDGLIIVGGDGSNSNAALLANHFASRYPCDASDGRPVLKKRCCVVGVPKTVDGDVQSHNIEISFGFDTAARTYSELIGNLCTDASSTHYTYHFIRVMGRSASHLAMECGMQTHPNVVLIGEEVRRKQQSLSMIVDDIVNLMEKRYQMGKPYGVVLIPEGLIEFIPEINILISELNEILSKAKGPVTQIDPGLLTKSRATWEILPDSIREQLLMDREATGYVMLAKIATERLLLMLVETRIAERKLNHLSSLRFMTHYFGYEGRCAMPSDFDGAYCYSLGYNAALLISSKRNGYMSVIRDLKSPIEEWIPLGIPFLHLMHMIDLGGKRAPAIRKTLLNLDGKLFKAFEQVRETWAYDDLYRSPGPIQLFTNNSQRCFSIIDPSVEDLIGETKTDPTVKPRFLLQRHVDCMSPLQRSRLYWRPPIPMLCYDPYARMKLFKEVLSNDSYTRDQVALNYPHMIRQCHFRLHEVVGHYSGDKHADPLPLGSMKVGVVVLSKQAPGVLNVIWGIHERLSLRSGTCIAFNGAKGLLEGDYIEVTSSDFELFRNQGGLEMVHRSRSQYFHDPKNWDTAYNTCKKIGIQALVVLGDEVAMTQAALLTEYFLSQHSSICVIGVPVAGSNALAGQLIESCVGFDSNAQLYASLVGNVLTDAVSMPKYWHFVKILGRYPSLEVLECALQTHPNFIIIAEEYGMADKTLFDVVRDIADAVCKRAAMGKNYGTVLIPDHLVLHLPNTKSMLMELRAVLIDARAAGKRQEAVEAFLNYGKTAENSNEWVNKMTPWSLGVFSSLPAYIRKELLNFDIEIALERLDIEIMLAKMVKEELNLRKEKGQYKGNYAAVTHYFGYQGRCCMPSEFDCSLAFAYGHVAAIAAESRLTGVCCSIRGLCGEIENWKLYTVPFTSLMKVEPNVLTPLSLSGFKKGDLPMIPSASVSLKSKAFKKLTMARKKWLVDDLFINPGPIQFDGIVTAQSMILITEHAEYYQMLNGVERFLQILQNTCKFGVSEDYLNHAFVQLWGLLKVSESPGDLVRIAETLKSDDESSFRNSMNILSLNSF</sequence>
<dbReference type="EC" id="2.7.1.11" evidence="10"/>
<evidence type="ECO:0000256" key="10">
    <source>
        <dbReference type="HAMAP-Rule" id="MF_03185"/>
    </source>
</evidence>
<dbReference type="GO" id="GO:0046872">
    <property type="term" value="F:metal ion binding"/>
    <property type="evidence" value="ECO:0007669"/>
    <property type="project" value="UniProtKB-KW"/>
</dbReference>
<dbReference type="InterPro" id="IPR022953">
    <property type="entry name" value="ATP_PFK"/>
</dbReference>
<feature type="binding site" evidence="10">
    <location>
        <begin position="262"/>
        <end position="263"/>
    </location>
    <ligand>
        <name>ATP</name>
        <dbReference type="ChEBI" id="CHEBI:30616"/>
    </ligand>
</feature>
<comment type="pathway">
    <text evidence="10">Carbohydrate degradation; glycolysis; D-glyceraldehyde 3-phosphate and glycerone phosphate from D-glucose: step 3/4.</text>
</comment>
<keyword evidence="3 10" id="KW-0963">Cytoplasm</keyword>
<feature type="binding site" evidence="10">
    <location>
        <begin position="332"/>
        <end position="334"/>
    </location>
    <ligand>
        <name>substrate</name>
    </ligand>
</feature>
<evidence type="ECO:0000256" key="2">
    <source>
        <dbReference type="ARBA" id="ARBA00003138"/>
    </source>
</evidence>
<dbReference type="PRINTS" id="PR00476">
    <property type="entry name" value="PHFRCTKINASE"/>
</dbReference>